<dbReference type="GO" id="GO:0009380">
    <property type="term" value="C:excinuclease repair complex"/>
    <property type="evidence" value="ECO:0007669"/>
    <property type="project" value="InterPro"/>
</dbReference>
<comment type="similarity">
    <text evidence="14 17">Belongs to the ABC transporter superfamily. UvrA family.</text>
</comment>
<dbReference type="OrthoDB" id="9809851at2"/>
<keyword evidence="17" id="KW-0742">SOS response</keyword>
<dbReference type="CDD" id="cd03271">
    <property type="entry name" value="ABC_UvrA_II"/>
    <property type="match status" value="1"/>
</dbReference>
<organism evidence="19 20">
    <name type="scientific">Bifidobacterium boum</name>
    <dbReference type="NCBI Taxonomy" id="78343"/>
    <lineage>
        <taxon>Bacteria</taxon>
        <taxon>Bacillati</taxon>
        <taxon>Actinomycetota</taxon>
        <taxon>Actinomycetes</taxon>
        <taxon>Bifidobacteriales</taxon>
        <taxon>Bifidobacteriaceae</taxon>
        <taxon>Bifidobacterium</taxon>
    </lineage>
</organism>
<evidence type="ECO:0000256" key="5">
    <source>
        <dbReference type="ARBA" id="ARBA00022741"/>
    </source>
</evidence>
<comment type="caution">
    <text evidence="19">The sequence shown here is derived from an EMBL/GenBank/DDBJ whole genome shotgun (WGS) entry which is preliminary data.</text>
</comment>
<evidence type="ECO:0000256" key="8">
    <source>
        <dbReference type="ARBA" id="ARBA00022771"/>
    </source>
</evidence>
<dbReference type="GO" id="GO:0006289">
    <property type="term" value="P:nucleotide-excision repair"/>
    <property type="evidence" value="ECO:0007669"/>
    <property type="project" value="UniProtKB-UniRule"/>
</dbReference>
<keyword evidence="8 17" id="KW-0863">Zinc-finger</keyword>
<feature type="binding site" evidence="17">
    <location>
        <begin position="697"/>
        <end position="704"/>
    </location>
    <ligand>
        <name>ATP</name>
        <dbReference type="ChEBI" id="CHEBI:30616"/>
    </ligand>
</feature>
<comment type="subunit">
    <text evidence="17">Forms a heterotetramer with UvrB during the search for lesions.</text>
</comment>
<dbReference type="InterPro" id="IPR041552">
    <property type="entry name" value="UvrA_DNA-bd"/>
</dbReference>
<dbReference type="GO" id="GO:0009432">
    <property type="term" value="P:SOS response"/>
    <property type="evidence" value="ECO:0007669"/>
    <property type="project" value="UniProtKB-UniRule"/>
</dbReference>
<keyword evidence="6 17" id="KW-0227">DNA damage</keyword>
<accession>A0A086ZRL3</accession>
<dbReference type="Gene3D" id="1.10.8.280">
    <property type="entry name" value="ABC transporter ATPase domain-like"/>
    <property type="match status" value="1"/>
</dbReference>
<evidence type="ECO:0000256" key="6">
    <source>
        <dbReference type="ARBA" id="ARBA00022763"/>
    </source>
</evidence>
<dbReference type="PROSITE" id="PS00211">
    <property type="entry name" value="ABC_TRANSPORTER_1"/>
    <property type="match status" value="2"/>
</dbReference>
<dbReference type="InterPro" id="IPR003439">
    <property type="entry name" value="ABC_transporter-like_ATP-bd"/>
</dbReference>
<evidence type="ECO:0000256" key="7">
    <source>
        <dbReference type="ARBA" id="ARBA00022769"/>
    </source>
</evidence>
<dbReference type="HAMAP" id="MF_00205">
    <property type="entry name" value="UvrA"/>
    <property type="match status" value="1"/>
</dbReference>
<feature type="binding site" evidence="17">
    <location>
        <begin position="82"/>
        <end position="89"/>
    </location>
    <ligand>
        <name>ATP</name>
        <dbReference type="ChEBI" id="CHEBI:30616"/>
    </ligand>
</feature>
<dbReference type="EMBL" id="JGYQ01000002">
    <property type="protein sequence ID" value="KFI49163.1"/>
    <property type="molecule type" value="Genomic_DNA"/>
</dbReference>
<feature type="domain" description="ABC transporter" evidence="18">
    <location>
        <begin position="652"/>
        <end position="993"/>
    </location>
</feature>
<keyword evidence="13 17" id="KW-0234">DNA repair</keyword>
<sequence>MSTAQQAQHQHRPTATEHILDSDSFLHKELAKAPLREHDGSLIADISRIPNDLKITIQGAREHNLKNVDLSIPRNRMVVFTGLSGSGKSSLAFDTLFAEGQRRYVESLSAYARQFLGRMDKPNVDFIEGLSPAVSIDQKTTNRNPRSTVGTITEIYDYLRLLFARTGEPHCTVCGEPVSAQTPQQMVDALLAMPERTRFQILAPVVRGRKGEFVDLLELLRSDGYARALIDGEMRQLSDDIKLTKQKKHTIEVVVDRLVIRDGIRQRLTDSIETALKLSKGLVIADFVDLDEHDPARRRPFSEKRACPNGHQLELDEIEPRTFSFNAPYGACPECTGIGYNLEIDPDLVIPDPSKTLNEGAIEPWGLTKGTGDYYRHVLEGLGEEMGFDLDTPWQDLPEDVRHAIMYGHDFQVKVSYRNRWGRLREYSTGFEGVVRTLMRRHDETDSDQMKQYYESYMREVPCQACGGKRLRPEVLAVTVGGKSIADVCDMPVERSLAWIRELHLEGSAAEIAGEVVKEIKARLAFLHDVGLGYLSLSRAAKTLSGGEAQRIRLATQIGSGLVGVMYVLDEPSIGLHQRDNKRLIDTLHHLRDLGNTLIVVEHDQETIETADWLVDIGPGAGEHGGEVVYSGPAAHIVDAPRSITGDYIAGRRAIEVPKRRRRTHADRRLTVVGARENNLKNINVNFPLGVMTCVTGVSGSGKSTLVNTILYPVLADKLNGARMVPGKHTRIEGIEQCDKVIHVDQNPIGRTPRSNPATYTGVWDKIRTLFAKTPEAQVRGYGPGRFSFNVKGGRCEACHGDGTLKIEMNFLPDVYVQCEECHGKRYNRETLEVKYNGKSVADVLDMPIEEAARFFKAYPSISRYLDTLTQVGLGYIRLGQPATTLSGGESQRVKLATELQRRSTGKTVYILDEPTTGLHFEDVRKLLLVLQGLVDKGNTVIVIEHNLDVIKSADWIIDLGPEGGDGGGTVVAQGTPEQVARNENSWTGRFLKDML</sequence>
<dbReference type="NCBIfam" id="TIGR00630">
    <property type="entry name" value="uvra"/>
    <property type="match status" value="1"/>
</dbReference>
<dbReference type="InterPro" id="IPR013815">
    <property type="entry name" value="ATP_grasp_subdomain_1"/>
</dbReference>
<keyword evidence="5 17" id="KW-0547">Nucleotide-binding</keyword>
<dbReference type="PROSITE" id="PS50893">
    <property type="entry name" value="ABC_TRANSPORTER_2"/>
    <property type="match status" value="1"/>
</dbReference>
<evidence type="ECO:0000313" key="20">
    <source>
        <dbReference type="Proteomes" id="UP000029093"/>
    </source>
</evidence>
<dbReference type="AlphaFoldDB" id="A0A086ZRL3"/>
<dbReference type="GO" id="GO:0008270">
    <property type="term" value="F:zinc ion binding"/>
    <property type="evidence" value="ECO:0007669"/>
    <property type="project" value="UniProtKB-UniRule"/>
</dbReference>
<evidence type="ECO:0000313" key="19">
    <source>
        <dbReference type="EMBL" id="KFI49163.1"/>
    </source>
</evidence>
<dbReference type="GO" id="GO:0003677">
    <property type="term" value="F:DNA binding"/>
    <property type="evidence" value="ECO:0007669"/>
    <property type="project" value="UniProtKB-UniRule"/>
</dbReference>
<gene>
    <name evidence="17" type="primary">uvrA</name>
    <name evidence="19" type="ORF">BBOU_0026</name>
</gene>
<evidence type="ECO:0000256" key="10">
    <source>
        <dbReference type="ARBA" id="ARBA00022840"/>
    </source>
</evidence>
<keyword evidence="20" id="KW-1185">Reference proteome</keyword>
<evidence type="ECO:0000256" key="4">
    <source>
        <dbReference type="ARBA" id="ARBA00022737"/>
    </source>
</evidence>
<dbReference type="InterPro" id="IPR041102">
    <property type="entry name" value="UvrA_inter"/>
</dbReference>
<dbReference type="InterPro" id="IPR027417">
    <property type="entry name" value="P-loop_NTPase"/>
</dbReference>
<evidence type="ECO:0000256" key="9">
    <source>
        <dbReference type="ARBA" id="ARBA00022833"/>
    </source>
</evidence>
<dbReference type="NCBIfam" id="NF001503">
    <property type="entry name" value="PRK00349.1"/>
    <property type="match status" value="1"/>
</dbReference>
<keyword evidence="7 17" id="KW-0228">DNA excision</keyword>
<dbReference type="Pfam" id="PF17760">
    <property type="entry name" value="UvrA_inter"/>
    <property type="match status" value="1"/>
</dbReference>
<evidence type="ECO:0000256" key="3">
    <source>
        <dbReference type="ARBA" id="ARBA00022723"/>
    </source>
</evidence>
<protein>
    <recommendedName>
        <fullName evidence="15 17">UvrABC system protein A</fullName>
        <shortName evidence="17">UvrA protein</shortName>
    </recommendedName>
    <alternativeName>
        <fullName evidence="16 17">Excinuclease ABC subunit A</fullName>
    </alternativeName>
</protein>
<evidence type="ECO:0000256" key="2">
    <source>
        <dbReference type="ARBA" id="ARBA00022490"/>
    </source>
</evidence>
<evidence type="ECO:0000256" key="14">
    <source>
        <dbReference type="ARBA" id="ARBA00038000"/>
    </source>
</evidence>
<evidence type="ECO:0000256" key="12">
    <source>
        <dbReference type="ARBA" id="ARBA00023125"/>
    </source>
</evidence>
<dbReference type="GO" id="GO:0005524">
    <property type="term" value="F:ATP binding"/>
    <property type="evidence" value="ECO:0007669"/>
    <property type="project" value="UniProtKB-UniRule"/>
</dbReference>
<dbReference type="SUPFAM" id="SSF52540">
    <property type="entry name" value="P-loop containing nucleoside triphosphate hydrolases"/>
    <property type="match status" value="2"/>
</dbReference>
<comment type="subcellular location">
    <subcellularLocation>
        <location evidence="1 17">Cytoplasm</location>
    </subcellularLocation>
</comment>
<evidence type="ECO:0000256" key="1">
    <source>
        <dbReference type="ARBA" id="ARBA00004496"/>
    </source>
</evidence>
<keyword evidence="2 17" id="KW-0963">Cytoplasm</keyword>
<dbReference type="CDD" id="cd03270">
    <property type="entry name" value="ABC_UvrA_I"/>
    <property type="match status" value="1"/>
</dbReference>
<keyword evidence="12 17" id="KW-0238">DNA-binding</keyword>
<dbReference type="InterPro" id="IPR017871">
    <property type="entry name" value="ABC_transporter-like_CS"/>
</dbReference>
<dbReference type="Gene3D" id="3.40.50.300">
    <property type="entry name" value="P-loop containing nucleotide triphosphate hydrolases"/>
    <property type="match status" value="2"/>
</dbReference>
<dbReference type="FunFam" id="1.20.1580.10:FF:000002">
    <property type="entry name" value="UvrABC system protein A"/>
    <property type="match status" value="1"/>
</dbReference>
<evidence type="ECO:0000256" key="16">
    <source>
        <dbReference type="ARBA" id="ARBA00042156"/>
    </source>
</evidence>
<reference evidence="19 20" key="1">
    <citation type="submission" date="2014-03" db="EMBL/GenBank/DDBJ databases">
        <title>Genomics of Bifidobacteria.</title>
        <authorList>
            <person name="Ventura M."/>
            <person name="Milani C."/>
            <person name="Lugli G.A."/>
        </authorList>
    </citation>
    <scope>NUCLEOTIDE SEQUENCE [LARGE SCALE GENOMIC DNA]</scope>
    <source>
        <strain evidence="19 20">LMG 10736</strain>
    </source>
</reference>
<comment type="caution">
    <text evidence="17">Lacks conserved residue(s) required for the propagation of feature annotation.</text>
</comment>
<dbReference type="PANTHER" id="PTHR43152:SF3">
    <property type="entry name" value="UVRABC SYSTEM PROTEIN A"/>
    <property type="match status" value="1"/>
</dbReference>
<keyword evidence="9 17" id="KW-0862">Zinc</keyword>
<dbReference type="InterPro" id="IPR004602">
    <property type="entry name" value="UvrA"/>
</dbReference>
<name>A0A086ZRL3_9BIFI</name>
<dbReference type="PANTHER" id="PTHR43152">
    <property type="entry name" value="UVRABC SYSTEM PROTEIN A"/>
    <property type="match status" value="1"/>
</dbReference>
<keyword evidence="4 17" id="KW-0677">Repeat</keyword>
<comment type="function">
    <text evidence="17">The UvrABC repair system catalyzes the recognition and processing of DNA lesions. UvrA is an ATPase and a DNA-binding protein. A damage recognition complex composed of 2 UvrA and 2 UvrB subunits scans DNA for abnormalities. When the presence of a lesion has been verified by UvrB, the UvrA molecules dissociate.</text>
</comment>
<dbReference type="Proteomes" id="UP000029093">
    <property type="component" value="Unassembled WGS sequence"/>
</dbReference>
<evidence type="ECO:0000256" key="11">
    <source>
        <dbReference type="ARBA" id="ARBA00022881"/>
    </source>
</evidence>
<evidence type="ECO:0000256" key="17">
    <source>
        <dbReference type="HAMAP-Rule" id="MF_00205"/>
    </source>
</evidence>
<evidence type="ECO:0000256" key="13">
    <source>
        <dbReference type="ARBA" id="ARBA00023204"/>
    </source>
</evidence>
<proteinExistence type="inferred from homology"/>
<dbReference type="Gene3D" id="1.20.1580.10">
    <property type="entry name" value="ABC transporter ATPase like domain"/>
    <property type="match status" value="2"/>
</dbReference>
<dbReference type="GO" id="GO:0005737">
    <property type="term" value="C:cytoplasm"/>
    <property type="evidence" value="ECO:0007669"/>
    <property type="project" value="UniProtKB-SubCell"/>
</dbReference>
<keyword evidence="3 17" id="KW-0479">Metal-binding</keyword>
<keyword evidence="11 17" id="KW-0267">Excision nuclease</keyword>
<evidence type="ECO:0000259" key="18">
    <source>
        <dbReference type="PROSITE" id="PS50893"/>
    </source>
</evidence>
<keyword evidence="10 17" id="KW-0067">ATP-binding</keyword>
<feature type="zinc finger region" description="C4-type" evidence="17">
    <location>
        <begin position="796"/>
        <end position="822"/>
    </location>
</feature>
<evidence type="ECO:0000256" key="15">
    <source>
        <dbReference type="ARBA" id="ARBA00039316"/>
    </source>
</evidence>
<dbReference type="GO" id="GO:0016887">
    <property type="term" value="F:ATP hydrolysis activity"/>
    <property type="evidence" value="ECO:0007669"/>
    <property type="project" value="InterPro"/>
</dbReference>
<dbReference type="Pfam" id="PF17755">
    <property type="entry name" value="UvrA_DNA-bind"/>
    <property type="match status" value="1"/>
</dbReference>
<dbReference type="GO" id="GO:0009381">
    <property type="term" value="F:excinuclease ABC activity"/>
    <property type="evidence" value="ECO:0007669"/>
    <property type="project" value="UniProtKB-UniRule"/>
</dbReference>
<dbReference type="Gene3D" id="3.30.1490.20">
    <property type="entry name" value="ATP-grasp fold, A domain"/>
    <property type="match status" value="1"/>
</dbReference>